<dbReference type="GO" id="GO:0005975">
    <property type="term" value="P:carbohydrate metabolic process"/>
    <property type="evidence" value="ECO:0007669"/>
    <property type="project" value="UniProtKB-ARBA"/>
</dbReference>
<dbReference type="Pfam" id="PF19078">
    <property type="entry name" value="Big_12"/>
    <property type="match status" value="1"/>
</dbReference>
<protein>
    <recommendedName>
        <fullName evidence="4">LamG-like jellyroll fold domain-containing protein</fullName>
    </recommendedName>
</protein>
<proteinExistence type="predicted"/>
<sequence>MKKSILLSLILLFVSVFEVWAQRTTIRSQSFENGEAVNYTSNTFDLRGTGVTLANNQYFTITTTNPPQNPSDASNYAFGASTDPIAIKNSAGTANYPGRFWIAEGVRCTSNTGATCGRDPGNVTLTSFDARGYDNIEVTVSLADPRGPGSFTNTGNPTTPSGGSFNAADKIEIQYSTDGGANYTTIGRFSGNNNNGSTGFMELDEDLDTDVNDQVKATLNYRMTDYTFGNSAFATIPSSPASLMVRVVIDERGSSEELAFDNIRVTGIPTSVQPPTLSDAQTGTINYNEGDPSTQVTSTIAAGSATGITGATVTIVSNVLSSDDELTFTPIANVISGTYANGVLSLTGNATAAQYQTVLQSVRYRNSNSATARGGNRAIQFVVRNGTSTSSTVTRNVLVKALLSGPATLPYTQDFTSDEEGTRYSSNTFIGSNGFAFTRTNVTPSPLNTGGITFTNISNGFYWYGVNVNAVLQNPERVGRLETQQVDATNFGNLRFSIRLGASSGSGARWQNTDSFKMYYRTGGSSGTWKLFGSFRGNTTSTNGTGDLKQDRPEDLANLPTLPAGTATVTPALTNFDFTLPADANRQLVDFKLELIADDGAAEFAFDLIRVTGDQLPTVTTSAATTITNNSAILGGTVNGNGTTVTERGVVYSSSDNTPTIGEAGVVQDTNPSTTSPFSENIMGLTAATTYYVRAYAINAAGTSYGATETFTTSTTVASIVRAGTTNPTNASQVSFTVTFATPVTGLTTGNFSLTTTGTLSGASVVSVSGSGTTYTVVVNTGSNSGTLRLNLDSSTGLTPTVGNLPFTGGEAYDIDKTRPSVAISSTAGVAGGTTATSPIPFTVTFSENVTGFVAGDVTVINGSITGGTVTGTSPGAVYTFTVTPATAGTATTVAVPANVAVDAAGNFNTAAPSNYSLTYQQPTATVTSVTRLDLSPTAVPQVFYQVVFSGNVTGLTVSNFRATVTSGTITGTGINSVVGSGTTYRVGVNTGTGDGTLRLDVQNSTGTTPTITSVPYTSGETYTITKSFAAAPTLRIQAAGSASGNGDITAFVDAVQVLSGGATFANGLQNGSFETNNVAPGTFKKTADGVIATPWSFTGLSGVSRNGSAFGSTAADGDAVALVQSNPDNNASISQNLGVPTGSYQVRFRTIQRNYTSLDQRLNVFVNDVFVGNIQPNNIPTYDTFTSASFSVTAPALTATVSSSAAATGSTTTTSPIPFSVSFSASVGTSFTDADVTVTDGTVTTGSFSGSGAGPYTFTVTPTTPGTATTVSLVAGVAQDANNTPNSASNAYSVTYNQPQTAAPTVTIPSNGATTNSTPTSLGSAVVGSTVRVYIDGVQVGAAVTPNSGGTWIRTYSGLPPLTSGTHTVYATAQLPGQLVSAPSPTNTFTVQVPATYSSSAATQASTARVVAGSTNQAILQVAIVIGGGPDAPISATSFTFTTTGSTSPADIAAARVYYTGTSNTFAATNQFGSATASPNGSFTIGGNRQLVNGTNYFWLVYDVAPGATIGNVLDATAPSFTLFDGSFPSTRNPSTPDPAGNRQIVRISRVAGTALRFTGDATSGYVDFSASTTPAPLLNTGTNGAYTQVAWIKPAIGTGSTNYYVLGNGTSNSAAPYIYVTGNGRLGAGFGTGTATVSRQTGPNTVSANEWHHVAATYTGSSLTLYLDGVALSSGGASGTPAATRVNYIGNVAASGSNNFPGDIDEVSQWNQALNATELRQLRHLTLSGTETGLVSYAQFNDAGTTTTDGISGAVGTLTGATRVTSTAPVGAGVSNLQSVTGTGNYSFSGTNVAINFTAVAGAPYDVVVARLEGTPLGTPVSDPNLRSTHTRAYWIVDKYNDNTFTAAVTYTLDPGLISAGDAATPSNLKLYKRGSNSDGAFDAPISATAANAAASTVTFPVNSFSQTFIGTYGSSPLPVKLVRFTAERKGNDALLQWATAQELNNAYFEVESSVDGRTFRAIGRVTGHGTSTQAQEYKLTDANLARYARSVVYYRLRQVDLDGTSSLSAVQTVQVPGVTSSLTALVFPNPAADQLTVRLSGPYGKAQGWLFDAQGRTVQELSRPLAAAVGSDIHLSVANLPTGVYTLRLVLDGQVLHQQIVVQR</sequence>
<keyword evidence="2" id="KW-1015">Disulfide bond</keyword>
<evidence type="ECO:0000259" key="4">
    <source>
        <dbReference type="SMART" id="SM00560"/>
    </source>
</evidence>
<keyword evidence="6" id="KW-1185">Reference proteome</keyword>
<dbReference type="PATRIC" id="fig|1227739.3.peg.1253"/>
<name>W8EXV7_9BACT</name>
<dbReference type="InterPro" id="IPR013320">
    <property type="entry name" value="ConA-like_dom_sf"/>
</dbReference>
<dbReference type="eggNOG" id="COG2911">
    <property type="taxonomic scope" value="Bacteria"/>
</dbReference>
<evidence type="ECO:0000256" key="2">
    <source>
        <dbReference type="ARBA" id="ARBA00023157"/>
    </source>
</evidence>
<dbReference type="KEGG" id="hsw:Hsw_1007"/>
<dbReference type="GO" id="GO:0004553">
    <property type="term" value="F:hydrolase activity, hydrolyzing O-glycosyl compounds"/>
    <property type="evidence" value="ECO:0007669"/>
    <property type="project" value="UniProtKB-ARBA"/>
</dbReference>
<dbReference type="eggNOG" id="COG3391">
    <property type="taxonomic scope" value="Bacteria"/>
</dbReference>
<dbReference type="Gene3D" id="2.60.120.260">
    <property type="entry name" value="Galactose-binding domain-like"/>
    <property type="match status" value="1"/>
</dbReference>
<feature type="domain" description="LamG-like jellyroll fold" evidence="4">
    <location>
        <begin position="1586"/>
        <end position="1719"/>
    </location>
</feature>
<dbReference type="InterPro" id="IPR026444">
    <property type="entry name" value="Secre_tail"/>
</dbReference>
<dbReference type="Pfam" id="PF18962">
    <property type="entry name" value="Por_Secre_tail"/>
    <property type="match status" value="1"/>
</dbReference>
<keyword evidence="1 3" id="KW-0732">Signal</keyword>
<evidence type="ECO:0000313" key="6">
    <source>
        <dbReference type="Proteomes" id="UP000019423"/>
    </source>
</evidence>
<feature type="chain" id="PRO_5004908035" description="LamG-like jellyroll fold domain-containing protein" evidence="3">
    <location>
        <begin position="22"/>
        <end position="2107"/>
    </location>
</feature>
<dbReference type="InterPro" id="IPR006558">
    <property type="entry name" value="LamG-like"/>
</dbReference>
<gene>
    <name evidence="5" type="ORF">Hsw_1007</name>
</gene>
<dbReference type="InterPro" id="IPR013783">
    <property type="entry name" value="Ig-like_fold"/>
</dbReference>
<reference evidence="5 6" key="1">
    <citation type="submission" date="2014-01" db="EMBL/GenBank/DDBJ databases">
        <title>Complete genome sequence of ionizing-radiation resistance bacterium Hymenobacter swuensis DY53.</title>
        <authorList>
            <person name="Jung J.-H."/>
            <person name="Jeong S.-W."/>
            <person name="Joe M.-H."/>
            <person name="Cho y.-j."/>
            <person name="Kim M.-K."/>
            <person name="Lim S.-Y."/>
        </authorList>
    </citation>
    <scope>NUCLEOTIDE SEQUENCE [LARGE SCALE GENOMIC DNA]</scope>
    <source>
        <strain evidence="5 6">DY53</strain>
    </source>
</reference>
<dbReference type="SUPFAM" id="SSF49899">
    <property type="entry name" value="Concanavalin A-like lectins/glucanases"/>
    <property type="match status" value="1"/>
</dbReference>
<feature type="signal peptide" evidence="3">
    <location>
        <begin position="1"/>
        <end position="21"/>
    </location>
</feature>
<dbReference type="InterPro" id="IPR044048">
    <property type="entry name" value="Big_12"/>
</dbReference>
<evidence type="ECO:0000256" key="1">
    <source>
        <dbReference type="ARBA" id="ARBA00022729"/>
    </source>
</evidence>
<accession>W8EXV7</accession>
<dbReference type="Gene3D" id="2.60.40.1290">
    <property type="match status" value="1"/>
</dbReference>
<dbReference type="Proteomes" id="UP000019423">
    <property type="component" value="Chromosome"/>
</dbReference>
<dbReference type="InterPro" id="IPR029456">
    <property type="entry name" value="Sialidase_N"/>
</dbReference>
<dbReference type="Pfam" id="PF13385">
    <property type="entry name" value="Laminin_G_3"/>
    <property type="match status" value="1"/>
</dbReference>
<dbReference type="Pfam" id="PF14873">
    <property type="entry name" value="BNR_assoc_N"/>
    <property type="match status" value="1"/>
</dbReference>
<evidence type="ECO:0000313" key="5">
    <source>
        <dbReference type="EMBL" id="AHJ96602.1"/>
    </source>
</evidence>
<dbReference type="HOGENOM" id="CLU_233710_0_0_10"/>
<dbReference type="SMART" id="SM00560">
    <property type="entry name" value="LamGL"/>
    <property type="match status" value="1"/>
</dbReference>
<dbReference type="Gene3D" id="2.60.40.10">
    <property type="entry name" value="Immunoglobulins"/>
    <property type="match status" value="1"/>
</dbReference>
<dbReference type="NCBIfam" id="TIGR04183">
    <property type="entry name" value="Por_Secre_tail"/>
    <property type="match status" value="1"/>
</dbReference>
<evidence type="ECO:0000256" key="3">
    <source>
        <dbReference type="SAM" id="SignalP"/>
    </source>
</evidence>
<dbReference type="EMBL" id="CP007145">
    <property type="protein sequence ID" value="AHJ96602.1"/>
    <property type="molecule type" value="Genomic_DNA"/>
</dbReference>
<dbReference type="eggNOG" id="COG2931">
    <property type="taxonomic scope" value="Bacteria"/>
</dbReference>
<dbReference type="Gene3D" id="2.60.120.200">
    <property type="match status" value="1"/>
</dbReference>
<organism evidence="5 6">
    <name type="scientific">Hymenobacter swuensis DY53</name>
    <dbReference type="NCBI Taxonomy" id="1227739"/>
    <lineage>
        <taxon>Bacteria</taxon>
        <taxon>Pseudomonadati</taxon>
        <taxon>Bacteroidota</taxon>
        <taxon>Cytophagia</taxon>
        <taxon>Cytophagales</taxon>
        <taxon>Hymenobacteraceae</taxon>
        <taxon>Hymenobacter</taxon>
    </lineage>
</organism>
<dbReference type="STRING" id="1227739.Hsw_1007"/>